<accession>A0A0F4ZCD9</accession>
<dbReference type="PANTHER" id="PTHR43173">
    <property type="entry name" value="ABC1 FAMILY PROTEIN"/>
    <property type="match status" value="1"/>
</dbReference>
<sequence length="640" mass="72828">MLLHFIRHRAPPLRSRPFSSARSTLARAVPFRHPPASPVGTSRSSLSVRWTRRLAIGAAGGVLAWLVDRHFFASGALRSLRTFGFGLLVAADYKLNFRPDPWFEGGPHEVHRRNAERLAELIRENGGVYLKIGQAIAMQTAVLPPEFQAMFARMFDDAPQNEWKDVESVIREDFGKSVEEVFGVSFSGEEGKGLMERRARASASVAQVHWARLADGREVAVKIQKREIKKQLAFDLNTFKIMTKIYSWAFELPLDTIVPYICERLELETDFLNEAANTKTMRDLVNSEPLFRGRVYIPSVYADLTTHRVLTAEWIEGVRLHDYDILSAPWKDPSSHSSPGISEPLSQPDMVAAQEELRLHPLNELFKPERTSWRGPDGTGGLGITRREVMKTMIDLFAAQIFRWGVVHCDPHPGNMFVRRLADGTAQLVLIDHGLYVYMRPEFRAQYARFWKALMTLDMATIRNISAAWGIGSSEVFASATLLRPYQGEDTKSFLASLEGKSPAERQLLMRARMKRTTREFLQDEHLLPKELVFIGRNMRIVQGNNQAMGSPVNRVKLMGEWASRSLYMEPNLPLAQRAEYYLRHALFKVVLLMSDVAFYWFKVQEMLGRGVGMEEAVEQRMKEVAGEYGLELQHDVFEG</sequence>
<feature type="domain" description="ABC1 atypical kinase-like" evidence="2">
    <location>
        <begin position="154"/>
        <end position="465"/>
    </location>
</feature>
<organism evidence="3 4">
    <name type="scientific">Thielaviopsis punctulata</name>
    <dbReference type="NCBI Taxonomy" id="72032"/>
    <lineage>
        <taxon>Eukaryota</taxon>
        <taxon>Fungi</taxon>
        <taxon>Dikarya</taxon>
        <taxon>Ascomycota</taxon>
        <taxon>Pezizomycotina</taxon>
        <taxon>Sordariomycetes</taxon>
        <taxon>Hypocreomycetidae</taxon>
        <taxon>Microascales</taxon>
        <taxon>Ceratocystidaceae</taxon>
        <taxon>Thielaviopsis</taxon>
    </lineage>
</organism>
<comment type="caution">
    <text evidence="3">The sequence shown here is derived from an EMBL/GenBank/DDBJ whole genome shotgun (WGS) entry which is preliminary data.</text>
</comment>
<dbReference type="Pfam" id="PF03109">
    <property type="entry name" value="ABC1"/>
    <property type="match status" value="1"/>
</dbReference>
<reference evidence="3 4" key="1">
    <citation type="submission" date="2015-03" db="EMBL/GenBank/DDBJ databases">
        <authorList>
            <person name="Radwan O."/>
            <person name="Al-Naeli F.A."/>
            <person name="Rendon G.A."/>
            <person name="Fields C."/>
        </authorList>
    </citation>
    <scope>NUCLEOTIDE SEQUENCE [LARGE SCALE GENOMIC DNA]</scope>
    <source>
        <strain evidence="3">CR-DP1</strain>
    </source>
</reference>
<gene>
    <name evidence="3" type="ORF">TD95_004200</name>
</gene>
<dbReference type="EMBL" id="LAEV01001518">
    <property type="protein sequence ID" value="KKA27905.1"/>
    <property type="molecule type" value="Genomic_DNA"/>
</dbReference>
<dbReference type="PANTHER" id="PTHR43173:SF37">
    <property type="entry name" value="ABC1 FAMILY PROTEIN C10F6.14C"/>
    <property type="match status" value="1"/>
</dbReference>
<dbReference type="InterPro" id="IPR011009">
    <property type="entry name" value="Kinase-like_dom_sf"/>
</dbReference>
<dbReference type="InterPro" id="IPR004147">
    <property type="entry name" value="ABC1_dom"/>
</dbReference>
<dbReference type="AlphaFoldDB" id="A0A0F4ZCD9"/>
<dbReference type="CDD" id="cd13969">
    <property type="entry name" value="ADCK1-like"/>
    <property type="match status" value="1"/>
</dbReference>
<comment type="similarity">
    <text evidence="1">Belongs to the protein kinase superfamily. ADCK protein kinase family.</text>
</comment>
<dbReference type="SUPFAM" id="SSF56112">
    <property type="entry name" value="Protein kinase-like (PK-like)"/>
    <property type="match status" value="1"/>
</dbReference>
<protein>
    <recommendedName>
        <fullName evidence="2">ABC1 atypical kinase-like domain-containing protein</fullName>
    </recommendedName>
</protein>
<dbReference type="InterPro" id="IPR045307">
    <property type="entry name" value="ADCK1_dom"/>
</dbReference>
<evidence type="ECO:0000259" key="2">
    <source>
        <dbReference type="Pfam" id="PF03109"/>
    </source>
</evidence>
<evidence type="ECO:0000313" key="3">
    <source>
        <dbReference type="EMBL" id="KKA27905.1"/>
    </source>
</evidence>
<name>A0A0F4ZCD9_9PEZI</name>
<keyword evidence="4" id="KW-1185">Reference proteome</keyword>
<dbReference type="OrthoDB" id="427480at2759"/>
<evidence type="ECO:0000313" key="4">
    <source>
        <dbReference type="Proteomes" id="UP000033483"/>
    </source>
</evidence>
<dbReference type="Proteomes" id="UP000033483">
    <property type="component" value="Unassembled WGS sequence"/>
</dbReference>
<evidence type="ECO:0000256" key="1">
    <source>
        <dbReference type="ARBA" id="ARBA00009670"/>
    </source>
</evidence>
<dbReference type="InterPro" id="IPR051130">
    <property type="entry name" value="Mito_struct-func_regulator"/>
</dbReference>
<proteinExistence type="inferred from homology"/>